<dbReference type="AlphaFoldDB" id="A0A0D8HE21"/>
<accession>A0A0D8HE21</accession>
<sequence>MLPSVAIGLRRLVAFGPAVTDYTSSNGQIELPKSNDRSIWKMMIETDTGKFSTKGRLVFD</sequence>
<evidence type="ECO:0000313" key="1">
    <source>
        <dbReference type="EMBL" id="KJF16032.1"/>
    </source>
</evidence>
<organism evidence="1 2">
    <name type="scientific">Acidithrix ferrooxidans</name>
    <dbReference type="NCBI Taxonomy" id="1280514"/>
    <lineage>
        <taxon>Bacteria</taxon>
        <taxon>Bacillati</taxon>
        <taxon>Actinomycetota</taxon>
        <taxon>Acidimicrobiia</taxon>
        <taxon>Acidimicrobiales</taxon>
        <taxon>Acidimicrobiaceae</taxon>
        <taxon>Acidithrix</taxon>
    </lineage>
</organism>
<dbReference type="EMBL" id="JXYS01000102">
    <property type="protein sequence ID" value="KJF16032.1"/>
    <property type="molecule type" value="Genomic_DNA"/>
</dbReference>
<comment type="caution">
    <text evidence="1">The sequence shown here is derived from an EMBL/GenBank/DDBJ whole genome shotgun (WGS) entry which is preliminary data.</text>
</comment>
<reference evidence="1 2" key="1">
    <citation type="submission" date="2015-01" db="EMBL/GenBank/DDBJ databases">
        <title>Draft genome of the acidophilic iron oxidizer Acidithrix ferrooxidans strain Py-F3.</title>
        <authorList>
            <person name="Poehlein A."/>
            <person name="Eisen S."/>
            <person name="Schloemann M."/>
            <person name="Johnson B.D."/>
            <person name="Daniel R."/>
            <person name="Muehling M."/>
        </authorList>
    </citation>
    <scope>NUCLEOTIDE SEQUENCE [LARGE SCALE GENOMIC DNA]</scope>
    <source>
        <strain evidence="1 2">Py-F3</strain>
    </source>
</reference>
<proteinExistence type="predicted"/>
<gene>
    <name evidence="1" type="ORF">AXFE_31060</name>
</gene>
<evidence type="ECO:0000313" key="2">
    <source>
        <dbReference type="Proteomes" id="UP000032360"/>
    </source>
</evidence>
<keyword evidence="2" id="KW-1185">Reference proteome</keyword>
<protein>
    <submittedName>
        <fullName evidence="1">Uncharacterized protein</fullName>
    </submittedName>
</protein>
<name>A0A0D8HE21_9ACTN</name>
<dbReference type="Proteomes" id="UP000032360">
    <property type="component" value="Unassembled WGS sequence"/>
</dbReference>